<name>A0A3S4Z454_9ACTO</name>
<reference evidence="1 2" key="1">
    <citation type="submission" date="2018-12" db="EMBL/GenBank/DDBJ databases">
        <authorList>
            <consortium name="Pathogen Informatics"/>
        </authorList>
    </citation>
    <scope>NUCLEOTIDE SEQUENCE [LARGE SCALE GENOMIC DNA]</scope>
    <source>
        <strain evidence="1 2">NCTC13354</strain>
    </source>
</reference>
<dbReference type="AlphaFoldDB" id="A0A3S4Z454"/>
<accession>A0A3S4Z454</accession>
<dbReference type="KEGG" id="tbw:NCTC13354_00191"/>
<evidence type="ECO:0000313" key="2">
    <source>
        <dbReference type="Proteomes" id="UP000269542"/>
    </source>
</evidence>
<keyword evidence="2" id="KW-1185">Reference proteome</keyword>
<dbReference type="RefSeq" id="WP_126415707.1">
    <property type="nucleotide sequence ID" value="NZ_LR134476.1"/>
</dbReference>
<protein>
    <recommendedName>
        <fullName evidence="3">OB-fold nucleic acid binding domain</fullName>
    </recommendedName>
</protein>
<dbReference type="EMBL" id="LR134476">
    <property type="protein sequence ID" value="VEI12508.1"/>
    <property type="molecule type" value="Genomic_DNA"/>
</dbReference>
<sequence length="85" mass="9394">MREKSVLTGAVRAITYPGVGTPARLHIRLQTARGIISLIFLSRETIECIDIGSQLTVTGTLTTHRAIPTMFNPSYVVEDSHEQQQ</sequence>
<organism evidence="1 2">
    <name type="scientific">Trueperella bialowiezensis</name>
    <dbReference type="NCBI Taxonomy" id="312285"/>
    <lineage>
        <taxon>Bacteria</taxon>
        <taxon>Bacillati</taxon>
        <taxon>Actinomycetota</taxon>
        <taxon>Actinomycetes</taxon>
        <taxon>Actinomycetales</taxon>
        <taxon>Actinomycetaceae</taxon>
        <taxon>Trueperella</taxon>
    </lineage>
</organism>
<evidence type="ECO:0008006" key="3">
    <source>
        <dbReference type="Google" id="ProtNLM"/>
    </source>
</evidence>
<dbReference type="Proteomes" id="UP000269542">
    <property type="component" value="Chromosome"/>
</dbReference>
<gene>
    <name evidence="1" type="ORF">NCTC13354_00191</name>
</gene>
<proteinExistence type="predicted"/>
<dbReference type="OrthoDB" id="3268448at2"/>
<evidence type="ECO:0000313" key="1">
    <source>
        <dbReference type="EMBL" id="VEI12508.1"/>
    </source>
</evidence>